<dbReference type="Gene3D" id="1.10.260.40">
    <property type="entry name" value="lambda repressor-like DNA-binding domains"/>
    <property type="match status" value="1"/>
</dbReference>
<dbReference type="CDD" id="cd01392">
    <property type="entry name" value="HTH_LacI"/>
    <property type="match status" value="1"/>
</dbReference>
<dbReference type="CDD" id="cd06267">
    <property type="entry name" value="PBP1_LacI_sugar_binding-like"/>
    <property type="match status" value="1"/>
</dbReference>
<dbReference type="SUPFAM" id="SSF47413">
    <property type="entry name" value="lambda repressor-like DNA-binding domains"/>
    <property type="match status" value="1"/>
</dbReference>
<dbReference type="SUPFAM" id="SSF53822">
    <property type="entry name" value="Periplasmic binding protein-like I"/>
    <property type="match status" value="1"/>
</dbReference>
<sequence>MARGQGVSRADVASAAGVSPTTVSLVLNGRADEKRVSKETQERVRDAAMRLRYVPNSAARAMVGKRHLTVGVVTRQPPNTLHLPIFEYFAVGAVEEAARRQHTVKILPPVTDPDSYDVYGVLRDAHVDGIVVHNLGWLAQAVADWRMPVVYAGPGEEHDELPVDRIGVVTTDEQGGMRSAARYLADDGHRAVGVVGGAVRPQGPPVGRLQAFIDEFAQCNAGVSHYIDPGFWTWSPEDGYRATRELIDAHPDITAMQAGTDWMAIGAMRALVETGRRIPDDVAVVGFGDFPVSAFLNPPLTTVTWPLRDLGVKAVEMLLAQLEDEPAGLGAVVLPTELVVRGSTGYAEHRRDLDTARRTVEPEQVSD</sequence>
<dbReference type="InterPro" id="IPR010982">
    <property type="entry name" value="Lambda_DNA-bd_dom_sf"/>
</dbReference>
<proteinExistence type="predicted"/>
<dbReference type="Proteomes" id="UP000475214">
    <property type="component" value="Unassembled WGS sequence"/>
</dbReference>
<feature type="domain" description="HTH lacI-type" evidence="4">
    <location>
        <begin position="7"/>
        <end position="64"/>
    </location>
</feature>
<dbReference type="InterPro" id="IPR000843">
    <property type="entry name" value="HTH_LacI"/>
</dbReference>
<dbReference type="GO" id="GO:0003700">
    <property type="term" value="F:DNA-binding transcription factor activity"/>
    <property type="evidence" value="ECO:0007669"/>
    <property type="project" value="TreeGrafter"/>
</dbReference>
<evidence type="ECO:0000256" key="3">
    <source>
        <dbReference type="ARBA" id="ARBA00023163"/>
    </source>
</evidence>
<name>A0A6L9SFJ2_9ACTN</name>
<dbReference type="Pfam" id="PF13377">
    <property type="entry name" value="Peripla_BP_3"/>
    <property type="match status" value="1"/>
</dbReference>
<reference evidence="5 6" key="1">
    <citation type="submission" date="2020-02" db="EMBL/GenBank/DDBJ databases">
        <authorList>
            <person name="Li X.-J."/>
            <person name="Han X.-M."/>
        </authorList>
    </citation>
    <scope>NUCLEOTIDE SEQUENCE [LARGE SCALE GENOMIC DNA]</scope>
    <source>
        <strain evidence="5 6">CCTCC AB 2017055</strain>
    </source>
</reference>
<dbReference type="RefSeq" id="WP_163743025.1">
    <property type="nucleotide sequence ID" value="NZ_JAAGOA010000022.1"/>
</dbReference>
<evidence type="ECO:0000313" key="5">
    <source>
        <dbReference type="EMBL" id="NEE03388.1"/>
    </source>
</evidence>
<protein>
    <submittedName>
        <fullName evidence="5">LacI family transcriptional regulator</fullName>
    </submittedName>
</protein>
<dbReference type="InterPro" id="IPR046335">
    <property type="entry name" value="LacI/GalR-like_sensor"/>
</dbReference>
<keyword evidence="2" id="KW-0238">DNA-binding</keyword>
<keyword evidence="6" id="KW-1185">Reference proteome</keyword>
<keyword evidence="3" id="KW-0804">Transcription</keyword>
<dbReference type="AlphaFoldDB" id="A0A6L9SFJ2"/>
<dbReference type="GO" id="GO:0000976">
    <property type="term" value="F:transcription cis-regulatory region binding"/>
    <property type="evidence" value="ECO:0007669"/>
    <property type="project" value="TreeGrafter"/>
</dbReference>
<dbReference type="SMART" id="SM00354">
    <property type="entry name" value="HTH_LACI"/>
    <property type="match status" value="1"/>
</dbReference>
<evidence type="ECO:0000259" key="4">
    <source>
        <dbReference type="PROSITE" id="PS50932"/>
    </source>
</evidence>
<dbReference type="PROSITE" id="PS50932">
    <property type="entry name" value="HTH_LACI_2"/>
    <property type="match status" value="1"/>
</dbReference>
<evidence type="ECO:0000256" key="1">
    <source>
        <dbReference type="ARBA" id="ARBA00023015"/>
    </source>
</evidence>
<dbReference type="InterPro" id="IPR028082">
    <property type="entry name" value="Peripla_BP_I"/>
</dbReference>
<dbReference type="Gene3D" id="3.40.50.2300">
    <property type="match status" value="2"/>
</dbReference>
<dbReference type="PANTHER" id="PTHR30146">
    <property type="entry name" value="LACI-RELATED TRANSCRIPTIONAL REPRESSOR"/>
    <property type="match status" value="1"/>
</dbReference>
<gene>
    <name evidence="5" type="ORF">G1H10_24785</name>
</gene>
<accession>A0A6L9SFJ2</accession>
<dbReference type="EMBL" id="JAAGOA010000022">
    <property type="protein sequence ID" value="NEE03388.1"/>
    <property type="molecule type" value="Genomic_DNA"/>
</dbReference>
<dbReference type="PANTHER" id="PTHR30146:SF109">
    <property type="entry name" value="HTH-TYPE TRANSCRIPTIONAL REGULATOR GALS"/>
    <property type="match status" value="1"/>
</dbReference>
<evidence type="ECO:0000313" key="6">
    <source>
        <dbReference type="Proteomes" id="UP000475214"/>
    </source>
</evidence>
<evidence type="ECO:0000256" key="2">
    <source>
        <dbReference type="ARBA" id="ARBA00023125"/>
    </source>
</evidence>
<comment type="caution">
    <text evidence="5">The sequence shown here is derived from an EMBL/GenBank/DDBJ whole genome shotgun (WGS) entry which is preliminary data.</text>
</comment>
<organism evidence="5 6">
    <name type="scientific">Phytoactinopolyspora halotolerans</name>
    <dbReference type="NCBI Taxonomy" id="1981512"/>
    <lineage>
        <taxon>Bacteria</taxon>
        <taxon>Bacillati</taxon>
        <taxon>Actinomycetota</taxon>
        <taxon>Actinomycetes</taxon>
        <taxon>Jiangellales</taxon>
        <taxon>Jiangellaceae</taxon>
        <taxon>Phytoactinopolyspora</taxon>
    </lineage>
</organism>
<dbReference type="Pfam" id="PF00356">
    <property type="entry name" value="LacI"/>
    <property type="match status" value="1"/>
</dbReference>
<keyword evidence="1" id="KW-0805">Transcription regulation</keyword>